<dbReference type="KEGG" id="clup:CLUP02_02823"/>
<keyword evidence="2" id="KW-0539">Nucleus</keyword>
<comment type="subcellular location">
    <subcellularLocation>
        <location evidence="1">Nucleus</location>
    </subcellularLocation>
</comment>
<reference evidence="5" key="1">
    <citation type="journal article" date="2021" name="Mol. Plant Microbe Interact.">
        <title>Complete Genome Sequence of the Plant-Pathogenic Fungus Colletotrichum lupini.</title>
        <authorList>
            <person name="Baroncelli R."/>
            <person name="Pensec F."/>
            <person name="Da Lio D."/>
            <person name="Boufleur T."/>
            <person name="Vicente I."/>
            <person name="Sarrocco S."/>
            <person name="Picot A."/>
            <person name="Baraldi E."/>
            <person name="Sukno S."/>
            <person name="Thon M."/>
            <person name="Le Floch G."/>
        </authorList>
    </citation>
    <scope>NUCLEOTIDE SEQUENCE</scope>
    <source>
        <strain evidence="5">IMI 504893</strain>
    </source>
</reference>
<evidence type="ECO:0000313" key="6">
    <source>
        <dbReference type="Proteomes" id="UP000830671"/>
    </source>
</evidence>
<evidence type="ECO:0000313" key="5">
    <source>
        <dbReference type="EMBL" id="UQC77355.1"/>
    </source>
</evidence>
<gene>
    <name evidence="5" type="ORF">CLUP02_02823</name>
</gene>
<dbReference type="SMART" id="SM00906">
    <property type="entry name" value="Fungal_trans"/>
    <property type="match status" value="1"/>
</dbReference>
<feature type="region of interest" description="Disordered" evidence="3">
    <location>
        <begin position="60"/>
        <end position="88"/>
    </location>
</feature>
<evidence type="ECO:0000256" key="2">
    <source>
        <dbReference type="ARBA" id="ARBA00023242"/>
    </source>
</evidence>
<dbReference type="GO" id="GO:0006351">
    <property type="term" value="P:DNA-templated transcription"/>
    <property type="evidence" value="ECO:0007669"/>
    <property type="project" value="InterPro"/>
</dbReference>
<sequence length="660" mass="73403">MAKSFHPGKAADVLCKPPAVSLTNYRKGELALSLAEWPVHRPPIAQAEAPGDLMFRMSQTQTETPDLSTSPSQSSSDNTPGGEETSVTAHELSKRLGYSVNVKGTLEIVSQLGALSHDSASRGGRPRNHDAAVHYVKLVRKIPQREHINILVESFFNNVAWQYDVIDYSRFRDELSNWNHISSATLNLGPENLSVSIRAFPALLLQVLALALQFHPDENDEALQGLKYAPDIDFADLAADYSSVGHQIMVMLGSKDISLNRIRAGLMEAFFEKSNGSVIEAWHTLGRTIRDAQELGLHTRSVWETSPPAEHDIQNPVFPLEKKLWFMLHLWDAHMAVVLGRPMTTRLDSSCVPKVTSLTVAPHPSDLDDVTISPFDFMVCGYHAAYRYLQDIHDLGVENKDAQETVQKIHNAVISNISKLPAWATSATPVLDGRYPWLPAARETLITEVYFFLLALHRPFITTLSASRVEAHTTALKMLASQSRLFEHAGALIYRGFALVFSIFDAMVLVAATYIRAPDDAQHLLAESVNRLEWGLARLDAMRPRNAMAGFAYDVVLALFRKMMNGFSSPDPTSLGNNEPESQFRAVEALPRNHTAQVASSLEQNSNDATMQQSPYDFVSQDLLLGEIFPAEWQEITITEAENYGEAFPDSLWQLMDELT</sequence>
<dbReference type="InterPro" id="IPR050613">
    <property type="entry name" value="Sec_Metabolite_Reg"/>
</dbReference>
<name>A0A9Q8SHP0_9PEZI</name>
<keyword evidence="6" id="KW-1185">Reference proteome</keyword>
<evidence type="ECO:0000259" key="4">
    <source>
        <dbReference type="SMART" id="SM00906"/>
    </source>
</evidence>
<dbReference type="InterPro" id="IPR007219">
    <property type="entry name" value="XnlR_reg_dom"/>
</dbReference>
<dbReference type="GO" id="GO:0003677">
    <property type="term" value="F:DNA binding"/>
    <property type="evidence" value="ECO:0007669"/>
    <property type="project" value="InterPro"/>
</dbReference>
<dbReference type="GO" id="GO:0008270">
    <property type="term" value="F:zinc ion binding"/>
    <property type="evidence" value="ECO:0007669"/>
    <property type="project" value="InterPro"/>
</dbReference>
<dbReference type="PANTHER" id="PTHR31001:SF87">
    <property type="entry name" value="COL-21"/>
    <property type="match status" value="1"/>
</dbReference>
<dbReference type="CDD" id="cd12148">
    <property type="entry name" value="fungal_TF_MHR"/>
    <property type="match status" value="1"/>
</dbReference>
<proteinExistence type="predicted"/>
<feature type="domain" description="Xylanolytic transcriptional activator regulatory" evidence="4">
    <location>
        <begin position="281"/>
        <end position="361"/>
    </location>
</feature>
<dbReference type="PANTHER" id="PTHR31001">
    <property type="entry name" value="UNCHARACTERIZED TRANSCRIPTIONAL REGULATORY PROTEIN"/>
    <property type="match status" value="1"/>
</dbReference>
<dbReference type="GeneID" id="73336861"/>
<evidence type="ECO:0000256" key="1">
    <source>
        <dbReference type="ARBA" id="ARBA00004123"/>
    </source>
</evidence>
<dbReference type="RefSeq" id="XP_049138994.1">
    <property type="nucleotide sequence ID" value="XM_049281851.1"/>
</dbReference>
<evidence type="ECO:0000256" key="3">
    <source>
        <dbReference type="SAM" id="MobiDB-lite"/>
    </source>
</evidence>
<accession>A0A9Q8SHP0</accession>
<feature type="compositionally biased region" description="Low complexity" evidence="3">
    <location>
        <begin position="64"/>
        <end position="80"/>
    </location>
</feature>
<dbReference type="EMBL" id="CP019474">
    <property type="protein sequence ID" value="UQC77355.1"/>
    <property type="molecule type" value="Genomic_DNA"/>
</dbReference>
<dbReference type="AlphaFoldDB" id="A0A9Q8SHP0"/>
<dbReference type="Proteomes" id="UP000830671">
    <property type="component" value="Chromosome 2"/>
</dbReference>
<organism evidence="5 6">
    <name type="scientific">Colletotrichum lupini</name>
    <dbReference type="NCBI Taxonomy" id="145971"/>
    <lineage>
        <taxon>Eukaryota</taxon>
        <taxon>Fungi</taxon>
        <taxon>Dikarya</taxon>
        <taxon>Ascomycota</taxon>
        <taxon>Pezizomycotina</taxon>
        <taxon>Sordariomycetes</taxon>
        <taxon>Hypocreomycetidae</taxon>
        <taxon>Glomerellales</taxon>
        <taxon>Glomerellaceae</taxon>
        <taxon>Colletotrichum</taxon>
        <taxon>Colletotrichum acutatum species complex</taxon>
    </lineage>
</organism>
<dbReference type="GO" id="GO:0005634">
    <property type="term" value="C:nucleus"/>
    <property type="evidence" value="ECO:0007669"/>
    <property type="project" value="UniProtKB-SubCell"/>
</dbReference>
<protein>
    <recommendedName>
        <fullName evidence="4">Xylanolytic transcriptional activator regulatory domain-containing protein</fullName>
    </recommendedName>
</protein>
<dbReference type="Pfam" id="PF04082">
    <property type="entry name" value="Fungal_trans"/>
    <property type="match status" value="1"/>
</dbReference>